<evidence type="ECO:0000259" key="2">
    <source>
        <dbReference type="SMART" id="SM00899"/>
    </source>
</evidence>
<dbReference type="SUPFAM" id="SSF50037">
    <property type="entry name" value="C-terminal domain of transcriptional repressors"/>
    <property type="match status" value="1"/>
</dbReference>
<dbReference type="EMBL" id="CADIJO010000009">
    <property type="protein sequence ID" value="CAB3708166.1"/>
    <property type="molecule type" value="Genomic_DNA"/>
</dbReference>
<evidence type="ECO:0000313" key="4">
    <source>
        <dbReference type="Proteomes" id="UP000494111"/>
    </source>
</evidence>
<dbReference type="PANTHER" id="PTHR42954:SF2">
    <property type="entry name" value="FE(2+) TRANSPORT PROTEIN A"/>
    <property type="match status" value="1"/>
</dbReference>
<dbReference type="Gene3D" id="2.30.30.90">
    <property type="match status" value="1"/>
</dbReference>
<dbReference type="InterPro" id="IPR008988">
    <property type="entry name" value="Transcriptional_repressor_C"/>
</dbReference>
<accession>A0A6S7AXV4</accession>
<organism evidence="3 4">
    <name type="scientific">Achromobacter deleyi</name>
    <dbReference type="NCBI Taxonomy" id="1353891"/>
    <lineage>
        <taxon>Bacteria</taxon>
        <taxon>Pseudomonadati</taxon>
        <taxon>Pseudomonadota</taxon>
        <taxon>Betaproteobacteria</taxon>
        <taxon>Burkholderiales</taxon>
        <taxon>Alcaligenaceae</taxon>
        <taxon>Achromobacter</taxon>
    </lineage>
</organism>
<reference evidence="3 4" key="1">
    <citation type="submission" date="2020-04" db="EMBL/GenBank/DDBJ databases">
        <authorList>
            <person name="De Canck E."/>
        </authorList>
    </citation>
    <scope>NUCLEOTIDE SEQUENCE [LARGE SCALE GENOMIC DNA]</scope>
    <source>
        <strain evidence="3 4">LMG 3458</strain>
    </source>
</reference>
<dbReference type="InterPro" id="IPR038157">
    <property type="entry name" value="FeoA_core_dom"/>
</dbReference>
<dbReference type="GO" id="GO:0046914">
    <property type="term" value="F:transition metal ion binding"/>
    <property type="evidence" value="ECO:0007669"/>
    <property type="project" value="InterPro"/>
</dbReference>
<dbReference type="Pfam" id="PF04023">
    <property type="entry name" value="FeoA"/>
    <property type="match status" value="1"/>
</dbReference>
<keyword evidence="1" id="KW-0408">Iron</keyword>
<protein>
    <recommendedName>
        <fullName evidence="2">Ferrous iron transporter FeoA-like domain-containing protein</fullName>
    </recommendedName>
</protein>
<evidence type="ECO:0000313" key="3">
    <source>
        <dbReference type="EMBL" id="CAB3708166.1"/>
    </source>
</evidence>
<sequence length="112" mass="12213">MARPSCLARDRLAPSGRAIAIPIPIMIDSVLRLCDLALQERAVVDHIAHERPSDPIAARLRDLGFVHGEPIRLTARGPFGASPLLVAIGATRFALRRQEAARVMVKREVPHG</sequence>
<name>A0A6S7AXV4_9BURK</name>
<dbReference type="InterPro" id="IPR052713">
    <property type="entry name" value="FeoA"/>
</dbReference>
<evidence type="ECO:0000256" key="1">
    <source>
        <dbReference type="ARBA" id="ARBA00023004"/>
    </source>
</evidence>
<dbReference type="SMART" id="SM00899">
    <property type="entry name" value="FeoA"/>
    <property type="match status" value="1"/>
</dbReference>
<dbReference type="PANTHER" id="PTHR42954">
    <property type="entry name" value="FE(2+) TRANSPORT PROTEIN A"/>
    <property type="match status" value="1"/>
</dbReference>
<feature type="domain" description="Ferrous iron transporter FeoA-like" evidence="2">
    <location>
        <begin position="31"/>
        <end position="107"/>
    </location>
</feature>
<dbReference type="AlphaFoldDB" id="A0A6S7AXV4"/>
<gene>
    <name evidence="3" type="ORF">LMG3458_03053</name>
</gene>
<dbReference type="Proteomes" id="UP000494111">
    <property type="component" value="Unassembled WGS sequence"/>
</dbReference>
<proteinExistence type="predicted"/>
<dbReference type="InterPro" id="IPR007167">
    <property type="entry name" value="Fe-transptr_FeoA-like"/>
</dbReference>